<dbReference type="SUPFAM" id="SSF50494">
    <property type="entry name" value="Trypsin-like serine proteases"/>
    <property type="match status" value="1"/>
</dbReference>
<sequence>MLATAWHVLDRLGAGKPGDTVRIDALAGGLAPFEARVERVDPVHDLAALSSTRPLLASVPGLIATDSVKLRTDVVITGVSDVHDPHHDYRFLVATGWAGDSVRDKQTLLGRLRCRDVVPGMSGAPVCRDADGRVVGVISARYNSDDGWLRDSVWVARTERLELLLRRLGQVSFESSLPVIDLGPEWGEPTRLPIELSEYLTEAIGDTEYLAFGNPHRIGQANQLRLEDVWMPPDARICEPGREQALVSEHYLPHGQGPIQIDALLNMAEKAVVIGRPGYGKTTLCSRLTHKYAQTAKREGRGWIPLHVPLRTVNHHGVWNSMEELLTRLPIVQRNPELRSRLPRLSAQLQEAASRGRIWFFYDGLDEVDADRVAALRRRLNGYALASPNRVTITCRRADYDTARPSRRFADLPVLELDAFSE</sequence>
<reference evidence="2 3" key="1">
    <citation type="submission" date="2024-10" db="EMBL/GenBank/DDBJ databases">
        <title>The Natural Products Discovery Center: Release of the First 8490 Sequenced Strains for Exploring Actinobacteria Biosynthetic Diversity.</title>
        <authorList>
            <person name="Kalkreuter E."/>
            <person name="Kautsar S.A."/>
            <person name="Yang D."/>
            <person name="Bader C.D."/>
            <person name="Teijaro C.N."/>
            <person name="Fluegel L."/>
            <person name="Davis C.M."/>
            <person name="Simpson J.R."/>
            <person name="Lauterbach L."/>
            <person name="Steele A.D."/>
            <person name="Gui C."/>
            <person name="Meng S."/>
            <person name="Li G."/>
            <person name="Viehrig K."/>
            <person name="Ye F."/>
            <person name="Su P."/>
            <person name="Kiefer A.F."/>
            <person name="Nichols A."/>
            <person name="Cepeda A.J."/>
            <person name="Yan W."/>
            <person name="Fan B."/>
            <person name="Jiang Y."/>
            <person name="Adhikari A."/>
            <person name="Zheng C.-J."/>
            <person name="Schuster L."/>
            <person name="Cowan T.M."/>
            <person name="Smanski M.J."/>
            <person name="Chevrette M.G."/>
            <person name="De Carvalho L.P.S."/>
            <person name="Shen B."/>
        </authorList>
    </citation>
    <scope>NUCLEOTIDE SEQUENCE [LARGE SCALE GENOMIC DNA]</scope>
    <source>
        <strain evidence="2 3">NPDC003040</strain>
    </source>
</reference>
<dbReference type="Gene3D" id="2.40.10.120">
    <property type="match status" value="1"/>
</dbReference>
<dbReference type="SUPFAM" id="SSF52540">
    <property type="entry name" value="P-loop containing nucleoside triphosphate hydrolases"/>
    <property type="match status" value="1"/>
</dbReference>
<comment type="caution">
    <text evidence="2">The sequence shown here is derived from an EMBL/GenBank/DDBJ whole genome shotgun (WGS) entry which is preliminary data.</text>
</comment>
<dbReference type="Pfam" id="PF05729">
    <property type="entry name" value="NACHT"/>
    <property type="match status" value="1"/>
</dbReference>
<proteinExistence type="predicted"/>
<dbReference type="InterPro" id="IPR007111">
    <property type="entry name" value="NACHT_NTPase"/>
</dbReference>
<dbReference type="Gene3D" id="3.40.50.300">
    <property type="entry name" value="P-loop containing nucleotide triphosphate hydrolases"/>
    <property type="match status" value="1"/>
</dbReference>
<dbReference type="Proteomes" id="UP001601948">
    <property type="component" value="Unassembled WGS sequence"/>
</dbReference>
<dbReference type="EMBL" id="JBIAPI010000009">
    <property type="protein sequence ID" value="MFF3227170.1"/>
    <property type="molecule type" value="Genomic_DNA"/>
</dbReference>
<dbReference type="RefSeq" id="WP_387723016.1">
    <property type="nucleotide sequence ID" value="NZ_JBIAPI010000009.1"/>
</dbReference>
<gene>
    <name evidence="2" type="ORF">ACFYV7_30535</name>
</gene>
<protein>
    <submittedName>
        <fullName evidence="2">Trypsin-like peptidase domain-containing protein</fullName>
    </submittedName>
</protein>
<evidence type="ECO:0000313" key="2">
    <source>
        <dbReference type="EMBL" id="MFF3227170.1"/>
    </source>
</evidence>
<evidence type="ECO:0000313" key="3">
    <source>
        <dbReference type="Proteomes" id="UP001601948"/>
    </source>
</evidence>
<evidence type="ECO:0000259" key="1">
    <source>
        <dbReference type="Pfam" id="PF05729"/>
    </source>
</evidence>
<feature type="domain" description="NACHT" evidence="1">
    <location>
        <begin position="272"/>
        <end position="401"/>
    </location>
</feature>
<keyword evidence="3" id="KW-1185">Reference proteome</keyword>
<dbReference type="InterPro" id="IPR009003">
    <property type="entry name" value="Peptidase_S1_PA"/>
</dbReference>
<dbReference type="InterPro" id="IPR027417">
    <property type="entry name" value="P-loop_NTPase"/>
</dbReference>
<accession>A0ABW6R0W8</accession>
<organism evidence="2 3">
    <name type="scientific">Nocardia suismassiliense</name>
    <dbReference type="NCBI Taxonomy" id="2077092"/>
    <lineage>
        <taxon>Bacteria</taxon>
        <taxon>Bacillati</taxon>
        <taxon>Actinomycetota</taxon>
        <taxon>Actinomycetes</taxon>
        <taxon>Mycobacteriales</taxon>
        <taxon>Nocardiaceae</taxon>
        <taxon>Nocardia</taxon>
    </lineage>
</organism>
<dbReference type="Pfam" id="PF13365">
    <property type="entry name" value="Trypsin_2"/>
    <property type="match status" value="1"/>
</dbReference>
<name>A0ABW6R0W8_9NOCA</name>